<organism evidence="3 4">
    <name type="scientific">Ceratitis capitata</name>
    <name type="common">Mediterranean fruit fly</name>
    <name type="synonym">Tephritis capitata</name>
    <dbReference type="NCBI Taxonomy" id="7213"/>
    <lineage>
        <taxon>Eukaryota</taxon>
        <taxon>Metazoa</taxon>
        <taxon>Ecdysozoa</taxon>
        <taxon>Arthropoda</taxon>
        <taxon>Hexapoda</taxon>
        <taxon>Insecta</taxon>
        <taxon>Pterygota</taxon>
        <taxon>Neoptera</taxon>
        <taxon>Endopterygota</taxon>
        <taxon>Diptera</taxon>
        <taxon>Brachycera</taxon>
        <taxon>Muscomorpha</taxon>
        <taxon>Tephritoidea</taxon>
        <taxon>Tephritidae</taxon>
        <taxon>Ceratitis</taxon>
        <taxon>Ceratitis</taxon>
    </lineage>
</organism>
<dbReference type="AlphaFoldDB" id="A0A811UKR8"/>
<evidence type="ECO:0000313" key="3">
    <source>
        <dbReference type="EMBL" id="CAD6998928.1"/>
    </source>
</evidence>
<keyword evidence="4" id="KW-1185">Reference proteome</keyword>
<evidence type="ECO:0000256" key="1">
    <source>
        <dbReference type="SAM" id="MobiDB-lite"/>
    </source>
</evidence>
<evidence type="ECO:0000313" key="4">
    <source>
        <dbReference type="Proteomes" id="UP000606786"/>
    </source>
</evidence>
<feature type="transmembrane region" description="Helical" evidence="2">
    <location>
        <begin position="53"/>
        <end position="69"/>
    </location>
</feature>
<sequence>MEKSEQFSDYLFAKMGPPSSTTVNGTELPPKTTERSGAPRELTGYRKWLRENLMLLVTLSGVLLGVIFGE</sequence>
<evidence type="ECO:0000256" key="2">
    <source>
        <dbReference type="SAM" id="Phobius"/>
    </source>
</evidence>
<name>A0A811UKR8_CERCA</name>
<dbReference type="EMBL" id="CAJHJT010000012">
    <property type="protein sequence ID" value="CAD6998928.1"/>
    <property type="molecule type" value="Genomic_DNA"/>
</dbReference>
<protein>
    <submittedName>
        <fullName evidence="3">(Mediterranean fruit fly) hypothetical protein</fullName>
    </submittedName>
</protein>
<accession>A0A811UKR8</accession>
<dbReference type="OrthoDB" id="5877963at2759"/>
<gene>
    <name evidence="3" type="ORF">CCAP1982_LOCUS7475</name>
</gene>
<keyword evidence="2" id="KW-1133">Transmembrane helix</keyword>
<keyword evidence="2" id="KW-0472">Membrane</keyword>
<comment type="caution">
    <text evidence="3">The sequence shown here is derived from an EMBL/GenBank/DDBJ whole genome shotgun (WGS) entry which is preliminary data.</text>
</comment>
<dbReference type="Proteomes" id="UP000606786">
    <property type="component" value="Unassembled WGS sequence"/>
</dbReference>
<reference evidence="3" key="1">
    <citation type="submission" date="2020-11" db="EMBL/GenBank/DDBJ databases">
        <authorList>
            <person name="Whitehead M."/>
        </authorList>
    </citation>
    <scope>NUCLEOTIDE SEQUENCE</scope>
    <source>
        <strain evidence="3">EGII</strain>
    </source>
</reference>
<proteinExistence type="predicted"/>
<feature type="region of interest" description="Disordered" evidence="1">
    <location>
        <begin position="13"/>
        <end position="38"/>
    </location>
</feature>
<keyword evidence="2" id="KW-0812">Transmembrane</keyword>